<protein>
    <submittedName>
        <fullName evidence="2">Uncharacterized protein</fullName>
    </submittedName>
</protein>
<sequence>MAGGCRGDSFGASVFLRLEKIGNRPPVLRLRLIQATLGVLLVNDMQDRLDLVSKKNPGKSRDPGRGDVVSHDLRKRLAN</sequence>
<accession>A0A0W1A952</accession>
<comment type="caution">
    <text evidence="2">The sequence shown here is derived from an EMBL/GenBank/DDBJ whole genome shotgun (WGS) entry which is preliminary data.</text>
</comment>
<evidence type="ECO:0000313" key="2">
    <source>
        <dbReference type="EMBL" id="KTD77857.1"/>
    </source>
</evidence>
<proteinExistence type="predicted"/>
<evidence type="ECO:0000313" key="3">
    <source>
        <dbReference type="Proteomes" id="UP000054662"/>
    </source>
</evidence>
<feature type="region of interest" description="Disordered" evidence="1">
    <location>
        <begin position="52"/>
        <end position="79"/>
    </location>
</feature>
<evidence type="ECO:0000256" key="1">
    <source>
        <dbReference type="SAM" id="MobiDB-lite"/>
    </source>
</evidence>
<dbReference type="AlphaFoldDB" id="A0A0W1A952"/>
<organism evidence="2 3">
    <name type="scientific">Legionella worsleiensis</name>
    <dbReference type="NCBI Taxonomy" id="45076"/>
    <lineage>
        <taxon>Bacteria</taxon>
        <taxon>Pseudomonadati</taxon>
        <taxon>Pseudomonadota</taxon>
        <taxon>Gammaproteobacteria</taxon>
        <taxon>Legionellales</taxon>
        <taxon>Legionellaceae</taxon>
        <taxon>Legionella</taxon>
    </lineage>
</organism>
<keyword evidence="3" id="KW-1185">Reference proteome</keyword>
<dbReference type="EMBL" id="LNZC01000022">
    <property type="protein sequence ID" value="KTD77857.1"/>
    <property type="molecule type" value="Genomic_DNA"/>
</dbReference>
<feature type="compositionally biased region" description="Basic and acidic residues" evidence="1">
    <location>
        <begin position="52"/>
        <end position="72"/>
    </location>
</feature>
<name>A0A0W1A952_9GAMM</name>
<reference evidence="2 3" key="1">
    <citation type="submission" date="2015-11" db="EMBL/GenBank/DDBJ databases">
        <title>Genomic analysis of 38 Legionella species identifies large and diverse effector repertoires.</title>
        <authorList>
            <person name="Burstein D."/>
            <person name="Amaro F."/>
            <person name="Zusman T."/>
            <person name="Lifshitz Z."/>
            <person name="Cohen O."/>
            <person name="Gilbert J.A."/>
            <person name="Pupko T."/>
            <person name="Shuman H.A."/>
            <person name="Segal G."/>
        </authorList>
    </citation>
    <scope>NUCLEOTIDE SEQUENCE [LARGE SCALE GENOMIC DNA]</scope>
    <source>
        <strain evidence="2 3">ATCC 49508</strain>
    </source>
</reference>
<dbReference type="Proteomes" id="UP000054662">
    <property type="component" value="Unassembled WGS sequence"/>
</dbReference>
<gene>
    <name evidence="2" type="ORF">Lwor_1739</name>
</gene>